<dbReference type="Proteomes" id="UP000613768">
    <property type="component" value="Unassembled WGS sequence"/>
</dbReference>
<evidence type="ECO:0008006" key="6">
    <source>
        <dbReference type="Google" id="ProtNLM"/>
    </source>
</evidence>
<feature type="transmembrane region" description="Helical" evidence="3">
    <location>
        <begin position="328"/>
        <end position="349"/>
    </location>
</feature>
<dbReference type="AlphaFoldDB" id="A0AAW3ZGT9"/>
<evidence type="ECO:0000256" key="3">
    <source>
        <dbReference type="SAM" id="Phobius"/>
    </source>
</evidence>
<dbReference type="EMBL" id="JACYTR010000001">
    <property type="protein sequence ID" value="MBD8524185.1"/>
    <property type="molecule type" value="Genomic_DNA"/>
</dbReference>
<protein>
    <recommendedName>
        <fullName evidence="6">Glycosyltransferase RgtA/B/C/D-like domain-containing protein</fullName>
    </recommendedName>
</protein>
<keyword evidence="5" id="KW-1185">Reference proteome</keyword>
<gene>
    <name evidence="4" type="ORF">IFO71_00370</name>
</gene>
<evidence type="ECO:0000256" key="2">
    <source>
        <dbReference type="ARBA" id="ARBA00022803"/>
    </source>
</evidence>
<feature type="transmembrane region" description="Helical" evidence="3">
    <location>
        <begin position="179"/>
        <end position="195"/>
    </location>
</feature>
<evidence type="ECO:0000313" key="5">
    <source>
        <dbReference type="Proteomes" id="UP000613768"/>
    </source>
</evidence>
<reference evidence="4 5" key="1">
    <citation type="submission" date="2020-09" db="EMBL/GenBank/DDBJ databases">
        <title>Pseudoxanthomonas sp. CAU 1598 isolated from sand of Yaerae Beach.</title>
        <authorList>
            <person name="Kim W."/>
        </authorList>
    </citation>
    <scope>NUCLEOTIDE SEQUENCE [LARGE SCALE GENOMIC DNA]</scope>
    <source>
        <strain evidence="4 5">CAU 1598</strain>
    </source>
</reference>
<keyword evidence="3" id="KW-0812">Transmembrane</keyword>
<comment type="caution">
    <text evidence="4">The sequence shown here is derived from an EMBL/GenBank/DDBJ whole genome shotgun (WGS) entry which is preliminary data.</text>
</comment>
<dbReference type="RefSeq" id="WP_192027532.1">
    <property type="nucleotide sequence ID" value="NZ_JACYTR010000001.1"/>
</dbReference>
<feature type="transmembrane region" description="Helical" evidence="3">
    <location>
        <begin position="86"/>
        <end position="111"/>
    </location>
</feature>
<dbReference type="PANTHER" id="PTHR44227:SF3">
    <property type="entry name" value="PROTEIN O-MANNOSYL-TRANSFERASE TMTC4"/>
    <property type="match status" value="1"/>
</dbReference>
<sequence>MSFVYSSAATRKLPWLLLLTATAFIPGLLGPFVLDDHANFQLLFAWWSGETSLSRAIFDNGSGPLQRPISYLTFAMNMAIFGEQPFGFKALSLVFHLLTALALAALLNRLLTVHGMNERRAAAWSMICAAAWAIHPLQVSTVLYSVQRMEVLSSLAQILAVLAYIQGRTLQASQARTGLLWLWLAFPATMAAGMLCKENAILALPLALAVEVSALNCLPKTRSVWAWTGILCLGVVAIVLFAATDPGYFFGGYAARDFDLWQRLITEPRVLSHYLLATFLPFDQNLYLFRDGLPISTSWAQPISTLLSIVGLLAVSALAFGIRRSRPLLSLGLLWWLVCHSLEAGPLSLELAFEHRNYLALAGLLIAALGLAPTKLLAHRHSLWLASISLLLPLWLLCVQRSYAWGDLDRLLSAESPPPPQVSRRLQVIEIARGIEANDPGRTQRAFAALENSGADNATIAATWHAIVDCSLEAKLSPSRRAAFMQSRPSVMTFQHANWLGMLSRRVDNGGCDGLTPADLQTTVVRWLEHLKKPPHAISMRQLRDQRLLPQDAER</sequence>
<organism evidence="4 5">
    <name type="scientific">Pseudomarimonas arenosa</name>
    <dbReference type="NCBI Taxonomy" id="2774145"/>
    <lineage>
        <taxon>Bacteria</taxon>
        <taxon>Pseudomonadati</taxon>
        <taxon>Pseudomonadota</taxon>
        <taxon>Gammaproteobacteria</taxon>
        <taxon>Lysobacterales</taxon>
        <taxon>Lysobacteraceae</taxon>
        <taxon>Pseudomarimonas</taxon>
    </lineage>
</organism>
<accession>A0AAW3ZGT9</accession>
<name>A0AAW3ZGT9_9GAMM</name>
<feature type="transmembrane region" description="Helical" evidence="3">
    <location>
        <begin position="355"/>
        <end position="372"/>
    </location>
</feature>
<evidence type="ECO:0000313" key="4">
    <source>
        <dbReference type="EMBL" id="MBD8524185.1"/>
    </source>
</evidence>
<keyword evidence="3" id="KW-0472">Membrane</keyword>
<feature type="transmembrane region" description="Helical" evidence="3">
    <location>
        <begin position="12"/>
        <end position="34"/>
    </location>
</feature>
<feature type="transmembrane region" description="Helical" evidence="3">
    <location>
        <begin position="201"/>
        <end position="218"/>
    </location>
</feature>
<dbReference type="PANTHER" id="PTHR44227">
    <property type="match status" value="1"/>
</dbReference>
<keyword evidence="3" id="KW-1133">Transmembrane helix</keyword>
<keyword evidence="2" id="KW-0802">TPR repeat</keyword>
<dbReference type="InterPro" id="IPR052346">
    <property type="entry name" value="O-mannosyl-transferase_TMTC"/>
</dbReference>
<feature type="transmembrane region" description="Helical" evidence="3">
    <location>
        <begin position="225"/>
        <end position="243"/>
    </location>
</feature>
<feature type="transmembrane region" description="Helical" evidence="3">
    <location>
        <begin position="299"/>
        <end position="321"/>
    </location>
</feature>
<keyword evidence="1" id="KW-0677">Repeat</keyword>
<feature type="transmembrane region" description="Helical" evidence="3">
    <location>
        <begin position="384"/>
        <end position="403"/>
    </location>
</feature>
<proteinExistence type="predicted"/>
<evidence type="ECO:0000256" key="1">
    <source>
        <dbReference type="ARBA" id="ARBA00022737"/>
    </source>
</evidence>